<dbReference type="InterPro" id="IPR027417">
    <property type="entry name" value="P-loop_NTPase"/>
</dbReference>
<dbReference type="Pfam" id="PF00300">
    <property type="entry name" value="His_Phos_1"/>
    <property type="match status" value="1"/>
</dbReference>
<dbReference type="PANTHER" id="PTHR10606:SF44">
    <property type="entry name" value="6-PHOSPHOFRUCTO 2-KINASE_FRUCTOSE 2,6-BISPHOSPHATASE LONG FORM"/>
    <property type="match status" value="1"/>
</dbReference>
<dbReference type="PROSITE" id="PS00175">
    <property type="entry name" value="PG_MUTASE"/>
    <property type="match status" value="1"/>
</dbReference>
<name>A0ABM1DWQ5_PRICU</name>
<organism evidence="6 7">
    <name type="scientific">Priapulus caudatus</name>
    <name type="common">Priapulid worm</name>
    <dbReference type="NCBI Taxonomy" id="37621"/>
    <lineage>
        <taxon>Eukaryota</taxon>
        <taxon>Metazoa</taxon>
        <taxon>Ecdysozoa</taxon>
        <taxon>Scalidophora</taxon>
        <taxon>Priapulida</taxon>
        <taxon>Priapulimorpha</taxon>
        <taxon>Priapulimorphida</taxon>
        <taxon>Priapulidae</taxon>
        <taxon>Priapulus</taxon>
    </lineage>
</organism>
<sequence length="492" mass="56492">MKPELQKDCMYAQPIVGEACYVPSQETSRTNVVGDKFRFTRVRKITECGGFLGNSPQLVRTPHVIVMVGLPARGKTYISKKLMRYLNWIGVNTRVFNVGDYRRKACVSACYQSNDFFSVDNEEAQTLRNQAAVEALEDMCHWLEDDGEVGIYDATNTTRERRKMLHNIITVKYGYKVLFVESVCNDPAVVESNIMEVKVNSPDYKGADPEFVVKDFCERIEHYKRAYEPIDEKLDSTYSFIKLFDVGEKFLVNKVTDHIMAKIVYYLMNIHITPRTIYLTRHGESDFNMDGKIGGDSDLTERGQQYAQALAKYVEEQNVPHMRVWTSHMKRTIQTGASIEGTQERWKALNEIDAGVCEEMTYQDIEKKFPQEFALRDQNKFRYRYPGGESYEDLVARLEPVIMELERQGNIMVISHQAVIRCLLAYFLDKDYDELPYLTCPLHTVLKLTPTAMGCIVEQITFNIGCANTHRPKPTSPNGTYSNDDSGNLTTR</sequence>
<evidence type="ECO:0000313" key="7">
    <source>
        <dbReference type="RefSeq" id="XP_014664376.1"/>
    </source>
</evidence>
<feature type="domain" description="6-phosphofructo-2-kinase" evidence="5">
    <location>
        <begin position="60"/>
        <end position="274"/>
    </location>
</feature>
<comment type="similarity">
    <text evidence="1">In the C-terminal section; belongs to the phosphoglycerate mutase family.</text>
</comment>
<accession>A0ABM1DWQ5</accession>
<keyword evidence="6" id="KW-1185">Reference proteome</keyword>
<dbReference type="CDD" id="cd07067">
    <property type="entry name" value="HP_PGM_like"/>
    <property type="match status" value="1"/>
</dbReference>
<dbReference type="Gene3D" id="3.40.50.1240">
    <property type="entry name" value="Phosphoglycerate mutase-like"/>
    <property type="match status" value="1"/>
</dbReference>
<dbReference type="SUPFAM" id="SSF53254">
    <property type="entry name" value="Phosphoglycerate mutase-like"/>
    <property type="match status" value="1"/>
</dbReference>
<dbReference type="InterPro" id="IPR003094">
    <property type="entry name" value="6Pfruct_kin"/>
</dbReference>
<dbReference type="Gene3D" id="3.40.50.300">
    <property type="entry name" value="P-loop containing nucleotide triphosphate hydrolases"/>
    <property type="match status" value="1"/>
</dbReference>
<dbReference type="Proteomes" id="UP000695022">
    <property type="component" value="Unplaced"/>
</dbReference>
<protein>
    <submittedName>
        <fullName evidence="7">6-phosphofructo-2-kinase/fructose-2, 6-bisphosphatase-like isoform X1</fullName>
    </submittedName>
</protein>
<dbReference type="InterPro" id="IPR001345">
    <property type="entry name" value="PG/BPGM_mutase_AS"/>
</dbReference>
<evidence type="ECO:0000313" key="6">
    <source>
        <dbReference type="Proteomes" id="UP000695022"/>
    </source>
</evidence>
<reference evidence="7" key="1">
    <citation type="submission" date="2025-08" db="UniProtKB">
        <authorList>
            <consortium name="RefSeq"/>
        </authorList>
    </citation>
    <scope>IDENTIFICATION</scope>
</reference>
<dbReference type="RefSeq" id="XP_014664376.1">
    <property type="nucleotide sequence ID" value="XM_014808890.1"/>
</dbReference>
<evidence type="ECO:0000256" key="4">
    <source>
        <dbReference type="SAM" id="MobiDB-lite"/>
    </source>
</evidence>
<dbReference type="InterPro" id="IPR013078">
    <property type="entry name" value="His_Pase_superF_clade-1"/>
</dbReference>
<evidence type="ECO:0000256" key="2">
    <source>
        <dbReference type="ARBA" id="ARBA00022741"/>
    </source>
</evidence>
<dbReference type="PANTHER" id="PTHR10606">
    <property type="entry name" value="6-PHOSPHOFRUCTO-2-KINASE/FRUCTOSE-2,6-BISPHOSPHATASE"/>
    <property type="match status" value="1"/>
</dbReference>
<feature type="region of interest" description="Disordered" evidence="4">
    <location>
        <begin position="473"/>
        <end position="492"/>
    </location>
</feature>
<proteinExistence type="inferred from homology"/>
<dbReference type="Pfam" id="PF01591">
    <property type="entry name" value="6PF2K"/>
    <property type="match status" value="1"/>
</dbReference>
<gene>
    <name evidence="7" type="primary">LOC106806808</name>
</gene>
<dbReference type="SUPFAM" id="SSF52540">
    <property type="entry name" value="P-loop containing nucleoside triphosphate hydrolases"/>
    <property type="match status" value="1"/>
</dbReference>
<evidence type="ECO:0000259" key="5">
    <source>
        <dbReference type="Pfam" id="PF01591"/>
    </source>
</evidence>
<dbReference type="PIRSF" id="PIRSF000709">
    <property type="entry name" value="6PFK_2-Ptase"/>
    <property type="match status" value="1"/>
</dbReference>
<dbReference type="InterPro" id="IPR029033">
    <property type="entry name" value="His_PPase_superfam"/>
</dbReference>
<keyword evidence="2" id="KW-0547">Nucleotide-binding</keyword>
<keyword evidence="3" id="KW-0067">ATP-binding</keyword>
<dbReference type="GeneID" id="106806808"/>
<evidence type="ECO:0000256" key="3">
    <source>
        <dbReference type="ARBA" id="ARBA00022840"/>
    </source>
</evidence>
<evidence type="ECO:0000256" key="1">
    <source>
        <dbReference type="ARBA" id="ARBA00008408"/>
    </source>
</evidence>
<dbReference type="PRINTS" id="PR00991">
    <property type="entry name" value="6PFRUCTKNASE"/>
</dbReference>
<feature type="compositionally biased region" description="Polar residues" evidence="4">
    <location>
        <begin position="476"/>
        <end position="492"/>
    </location>
</feature>
<dbReference type="InterPro" id="IPR013079">
    <property type="entry name" value="6Phosfructo_kin"/>
</dbReference>
<dbReference type="SMART" id="SM00855">
    <property type="entry name" value="PGAM"/>
    <property type="match status" value="1"/>
</dbReference>